<evidence type="ECO:0000313" key="3">
    <source>
        <dbReference type="EMBL" id="TQL62428.1"/>
    </source>
</evidence>
<sequence length="772" mass="86611">MAEGQVLNGSRLEDLLSGKKIVMTGVTGFIGEQLLWKILTDLPGTTAGVLVRPKGPRSATDRVRSLLEKPIFDEVRNAAGGVEALLEDRVQVIEGDLPNVPKLPRDMDVLVHCAGDVSFDPPIDRAFQTNVVGTRALMTRLRESCSDAEGNLERVPHYVHISTAYTAGRRRGHILENAHANDVDYNVEAEAAETMARRIEADSRTPAKLAELRRRSERDHGKAGYLTTAEHTEKLRQEWVADKLIEAGTERARSLGWTDVYTFAKTMGENIVADLGRDMRVSIVRPAIVESSLRYPHPGWIEGFKMAEPIILAYGKGNLPEFPASPDSVIDIVPCDHVVNAILAVCATEPEVGDPEFYHVASGSRNPLTFRRLYELVRGYFAEHPFEKPGSGAVSLPVWDFPGWARVERLLATSEVASRGADRLLAFAPRGRRTRQIVSEVDKSRKKLDFLRRYFKIYMEYLRSELHFVDDHTLALHRSLHPDDVAAFAFDTSEVDWYEYIVEIHCPSITEPVRRNDRRKAQAPPTFRDPSENTADPSTVVAVFDLDGTVMSGNVVETYLWTRLPELNGRGRLRELGSIIGKLPEYLRAEHTERGTFLRAFYRRYAGADLAELERVIDEEITPHILERVSSDAIRRIRAHREAGHRTILMTGAIRPLTRPLAPLFDEIVAAELLTDEDGRCTGFLSSPPMVGESRPAWLRHYAEVHGVDLSASYAYGDSHVDLPMLSVVGHPVAVNPDRGLLRATHAYKWSVVDWEASPQMPRWTLPRTKEN</sequence>
<dbReference type="GO" id="GO:0080019">
    <property type="term" value="F:alcohol-forming very long-chain fatty acyl-CoA reductase activity"/>
    <property type="evidence" value="ECO:0007669"/>
    <property type="project" value="InterPro"/>
</dbReference>
<dbReference type="GO" id="GO:0010345">
    <property type="term" value="P:suberin biosynthetic process"/>
    <property type="evidence" value="ECO:0007669"/>
    <property type="project" value="TreeGrafter"/>
</dbReference>
<keyword evidence="3" id="KW-0378">Hydrolase</keyword>
<accession>A0A542ZPY7</accession>
<dbReference type="NCBIfam" id="TIGR01490">
    <property type="entry name" value="HAD-SF-IB-hyp1"/>
    <property type="match status" value="1"/>
</dbReference>
<dbReference type="OrthoDB" id="25607at2"/>
<name>A0A542ZPY7_9ACTN</name>
<keyword evidence="4" id="KW-1185">Reference proteome</keyword>
<feature type="region of interest" description="Disordered" evidence="1">
    <location>
        <begin position="513"/>
        <end position="534"/>
    </location>
</feature>
<dbReference type="InterPro" id="IPR036291">
    <property type="entry name" value="NAD(P)-bd_dom_sf"/>
</dbReference>
<dbReference type="PANTHER" id="PTHR11011">
    <property type="entry name" value="MALE STERILITY PROTEIN 2-RELATED"/>
    <property type="match status" value="1"/>
</dbReference>
<dbReference type="PANTHER" id="PTHR11011:SF45">
    <property type="entry name" value="FATTY ACYL-COA REDUCTASE CG8306-RELATED"/>
    <property type="match status" value="1"/>
</dbReference>
<dbReference type="InterPro" id="IPR036412">
    <property type="entry name" value="HAD-like_sf"/>
</dbReference>
<feature type="domain" description="Thioester reductase (TE)" evidence="2">
    <location>
        <begin position="24"/>
        <end position="342"/>
    </location>
</feature>
<dbReference type="SUPFAM" id="SSF56784">
    <property type="entry name" value="HAD-like"/>
    <property type="match status" value="1"/>
</dbReference>
<dbReference type="Gene3D" id="1.20.1440.100">
    <property type="entry name" value="SG protein - dephosphorylation function"/>
    <property type="match status" value="1"/>
</dbReference>
<dbReference type="Proteomes" id="UP000316196">
    <property type="component" value="Unassembled WGS sequence"/>
</dbReference>
<evidence type="ECO:0000256" key="1">
    <source>
        <dbReference type="SAM" id="MobiDB-lite"/>
    </source>
</evidence>
<reference evidence="3 4" key="1">
    <citation type="submission" date="2019-06" db="EMBL/GenBank/DDBJ databases">
        <title>Sequencing the genomes of 1000 actinobacteria strains.</title>
        <authorList>
            <person name="Klenk H.-P."/>
        </authorList>
    </citation>
    <scope>NUCLEOTIDE SEQUENCE [LARGE SCALE GENOMIC DNA]</scope>
    <source>
        <strain evidence="3 4">DSM 8251</strain>
    </source>
</reference>
<dbReference type="NCBIfam" id="TIGR01488">
    <property type="entry name" value="HAD-SF-IB"/>
    <property type="match status" value="1"/>
</dbReference>
<dbReference type="GO" id="GO:0035336">
    <property type="term" value="P:long-chain fatty-acyl-CoA metabolic process"/>
    <property type="evidence" value="ECO:0007669"/>
    <property type="project" value="TreeGrafter"/>
</dbReference>
<dbReference type="InterPro" id="IPR026055">
    <property type="entry name" value="FAR"/>
</dbReference>
<evidence type="ECO:0000259" key="2">
    <source>
        <dbReference type="Pfam" id="PF07993"/>
    </source>
</evidence>
<dbReference type="GO" id="GO:0016787">
    <property type="term" value="F:hydrolase activity"/>
    <property type="evidence" value="ECO:0007669"/>
    <property type="project" value="UniProtKB-KW"/>
</dbReference>
<dbReference type="InterPro" id="IPR006385">
    <property type="entry name" value="HAD_hydro_SerB1"/>
</dbReference>
<dbReference type="Pfam" id="PF12710">
    <property type="entry name" value="HAD"/>
    <property type="match status" value="1"/>
</dbReference>
<dbReference type="SUPFAM" id="SSF51735">
    <property type="entry name" value="NAD(P)-binding Rossmann-fold domains"/>
    <property type="match status" value="1"/>
</dbReference>
<gene>
    <name evidence="3" type="ORF">FB460_0203</name>
</gene>
<proteinExistence type="predicted"/>
<organism evidence="3 4">
    <name type="scientific">Propioniferax innocua</name>
    <dbReference type="NCBI Taxonomy" id="1753"/>
    <lineage>
        <taxon>Bacteria</taxon>
        <taxon>Bacillati</taxon>
        <taxon>Actinomycetota</taxon>
        <taxon>Actinomycetes</taxon>
        <taxon>Propionibacteriales</taxon>
        <taxon>Propionibacteriaceae</taxon>
        <taxon>Propioniferax</taxon>
    </lineage>
</organism>
<dbReference type="InterPro" id="IPR013120">
    <property type="entry name" value="FAR_NAD-bd"/>
</dbReference>
<dbReference type="Gene3D" id="3.40.50.720">
    <property type="entry name" value="NAD(P)-binding Rossmann-like Domain"/>
    <property type="match status" value="1"/>
</dbReference>
<protein>
    <submittedName>
        <fullName evidence="3">HAD superfamily hydrolase (TIGR01490 family)</fullName>
    </submittedName>
</protein>
<dbReference type="EMBL" id="VFOR01000001">
    <property type="protein sequence ID" value="TQL62428.1"/>
    <property type="molecule type" value="Genomic_DNA"/>
</dbReference>
<dbReference type="InterPro" id="IPR023214">
    <property type="entry name" value="HAD_sf"/>
</dbReference>
<dbReference type="Pfam" id="PF07993">
    <property type="entry name" value="NAD_binding_4"/>
    <property type="match status" value="1"/>
</dbReference>
<evidence type="ECO:0000313" key="4">
    <source>
        <dbReference type="Proteomes" id="UP000316196"/>
    </source>
</evidence>
<dbReference type="RefSeq" id="WP_142092280.1">
    <property type="nucleotide sequence ID" value="NZ_BAAAMD010000003.1"/>
</dbReference>
<comment type="caution">
    <text evidence="3">The sequence shown here is derived from an EMBL/GenBank/DDBJ whole genome shotgun (WGS) entry which is preliminary data.</text>
</comment>
<dbReference type="AlphaFoldDB" id="A0A542ZPY7"/>
<dbReference type="Gene3D" id="3.40.50.1000">
    <property type="entry name" value="HAD superfamily/HAD-like"/>
    <property type="match status" value="1"/>
</dbReference>